<dbReference type="EMBL" id="CBFJ010000203">
    <property type="protein sequence ID" value="CDC49095.1"/>
    <property type="molecule type" value="Genomic_DNA"/>
</dbReference>
<dbReference type="AlphaFoldDB" id="R6RN28"/>
<evidence type="ECO:0000313" key="1">
    <source>
        <dbReference type="EMBL" id="CDC49095.1"/>
    </source>
</evidence>
<sequence length="106" mass="11275">MLTARIITLVKKLSKNPPVIPDNNLLKLSSALESAVHAIITAGIEQSTPSRIYNAVLLFSPFSLFAKGTATHFGAAAKFANGTANTASHISLKNPSENRGFEVIKL</sequence>
<reference evidence="1" key="1">
    <citation type="submission" date="2012-11" db="EMBL/GenBank/DDBJ databases">
        <title>Dependencies among metagenomic species, viruses, plasmids and units of genetic variation.</title>
        <authorList>
            <person name="Nielsen H.B."/>
            <person name="Almeida M."/>
            <person name="Juncker A.S."/>
            <person name="Rasmussen S."/>
            <person name="Li J."/>
            <person name="Sunagawa S."/>
            <person name="Plichta D."/>
            <person name="Gautier L."/>
            <person name="Le Chatelier E."/>
            <person name="Peletier E."/>
            <person name="Bonde I."/>
            <person name="Nielsen T."/>
            <person name="Manichanh C."/>
            <person name="Arumugam M."/>
            <person name="Batto J."/>
            <person name="Santos M.B.Q.D."/>
            <person name="Blom N."/>
            <person name="Borruel N."/>
            <person name="Burgdorf K.S."/>
            <person name="Boumezbeur F."/>
            <person name="Casellas F."/>
            <person name="Dore J."/>
            <person name="Guarner F."/>
            <person name="Hansen T."/>
            <person name="Hildebrand F."/>
            <person name="Kaas R.S."/>
            <person name="Kennedy S."/>
            <person name="Kristiansen K."/>
            <person name="Kultima J.R."/>
            <person name="Leonard P."/>
            <person name="Levenez F."/>
            <person name="Lund O."/>
            <person name="Moumen B."/>
            <person name="Le Paslier D."/>
            <person name="Pons N."/>
            <person name="Pedersen O."/>
            <person name="Prifti E."/>
            <person name="Qin J."/>
            <person name="Raes J."/>
            <person name="Tap J."/>
            <person name="Tims S."/>
            <person name="Ussery D.W."/>
            <person name="Yamada T."/>
            <person name="MetaHit consortium"/>
            <person name="Renault P."/>
            <person name="Sicheritz-Ponten T."/>
            <person name="Bork P."/>
            <person name="Wang J."/>
            <person name="Brunak S."/>
            <person name="Ehrlich S.D."/>
        </authorList>
    </citation>
    <scope>NUCLEOTIDE SEQUENCE [LARGE SCALE GENOMIC DNA]</scope>
</reference>
<gene>
    <name evidence="1" type="ORF">BN788_00751</name>
</gene>
<name>R6RN28_9FIRM</name>
<comment type="caution">
    <text evidence="1">The sequence shown here is derived from an EMBL/GenBank/DDBJ whole genome shotgun (WGS) entry which is preliminary data.</text>
</comment>
<evidence type="ECO:0000313" key="2">
    <source>
        <dbReference type="Proteomes" id="UP000018142"/>
    </source>
</evidence>
<proteinExistence type="predicted"/>
<organism evidence="1 2">
    <name type="scientific">[Eubacterium] siraeum CAG:80</name>
    <dbReference type="NCBI Taxonomy" id="1263080"/>
    <lineage>
        <taxon>Bacteria</taxon>
        <taxon>Bacillati</taxon>
        <taxon>Bacillota</taxon>
        <taxon>Clostridia</taxon>
        <taxon>Eubacteriales</taxon>
        <taxon>Oscillospiraceae</taxon>
        <taxon>Oscillospiraceae incertae sedis</taxon>
    </lineage>
</organism>
<protein>
    <submittedName>
        <fullName evidence="1">Uncharacterized protein</fullName>
    </submittedName>
</protein>
<dbReference type="Proteomes" id="UP000018142">
    <property type="component" value="Unassembled WGS sequence"/>
</dbReference>
<accession>R6RN28</accession>